<dbReference type="Proteomes" id="UP000681967">
    <property type="component" value="Unassembled WGS sequence"/>
</dbReference>
<dbReference type="EMBL" id="CAJOBH010263805">
    <property type="protein sequence ID" value="CAF5158770.1"/>
    <property type="molecule type" value="Genomic_DNA"/>
</dbReference>
<protein>
    <submittedName>
        <fullName evidence="1">Uncharacterized protein</fullName>
    </submittedName>
</protein>
<organism evidence="1 2">
    <name type="scientific">Rotaria magnacalcarata</name>
    <dbReference type="NCBI Taxonomy" id="392030"/>
    <lineage>
        <taxon>Eukaryota</taxon>
        <taxon>Metazoa</taxon>
        <taxon>Spiralia</taxon>
        <taxon>Gnathifera</taxon>
        <taxon>Rotifera</taxon>
        <taxon>Eurotatoria</taxon>
        <taxon>Bdelloidea</taxon>
        <taxon>Philodinida</taxon>
        <taxon>Philodinidae</taxon>
        <taxon>Rotaria</taxon>
    </lineage>
</organism>
<dbReference type="AlphaFoldDB" id="A0A8S3GBL0"/>
<proteinExistence type="predicted"/>
<sequence length="80" mass="9040">SNSKQPTVFDTDDLDDDNDQHRALILRTCLNHLSDFLKTYESQSAIVEIAQPFKSFLTTIADASKCSQISILFSLNAERF</sequence>
<feature type="non-terminal residue" evidence="1">
    <location>
        <position position="1"/>
    </location>
</feature>
<gene>
    <name evidence="1" type="ORF">BYL167_LOCUS74018</name>
</gene>
<evidence type="ECO:0000313" key="1">
    <source>
        <dbReference type="EMBL" id="CAF5158770.1"/>
    </source>
</evidence>
<comment type="caution">
    <text evidence="1">The sequence shown here is derived from an EMBL/GenBank/DDBJ whole genome shotgun (WGS) entry which is preliminary data.</text>
</comment>
<evidence type="ECO:0000313" key="2">
    <source>
        <dbReference type="Proteomes" id="UP000681967"/>
    </source>
</evidence>
<accession>A0A8S3GBL0</accession>
<reference evidence="1" key="1">
    <citation type="submission" date="2021-02" db="EMBL/GenBank/DDBJ databases">
        <authorList>
            <person name="Nowell W R."/>
        </authorList>
    </citation>
    <scope>NUCLEOTIDE SEQUENCE</scope>
</reference>
<name>A0A8S3GBL0_9BILA</name>